<keyword evidence="3" id="KW-1185">Reference proteome</keyword>
<evidence type="ECO:0000313" key="3">
    <source>
        <dbReference type="Proteomes" id="UP000273044"/>
    </source>
</evidence>
<feature type="domain" description="Transcription regulator PadR C-terminal" evidence="1">
    <location>
        <begin position="98"/>
        <end position="172"/>
    </location>
</feature>
<proteinExistence type="predicted"/>
<protein>
    <submittedName>
        <fullName evidence="2">Transcriptional regulator PadR-like family</fullName>
    </submittedName>
</protein>
<dbReference type="InterPro" id="IPR036390">
    <property type="entry name" value="WH_DNA-bd_sf"/>
</dbReference>
<accession>A0A448MUJ8</accession>
<dbReference type="Pfam" id="PF10400">
    <property type="entry name" value="Vir_act_alpha_C"/>
    <property type="match status" value="1"/>
</dbReference>
<evidence type="ECO:0000259" key="1">
    <source>
        <dbReference type="Pfam" id="PF10400"/>
    </source>
</evidence>
<dbReference type="PANTHER" id="PTHR43252">
    <property type="entry name" value="TRANSCRIPTIONAL REGULATOR YQJI"/>
    <property type="match status" value="1"/>
</dbReference>
<sequence length="183" mass="20460">MTPVSYVILGLLHIARMSLYDLMKAFEAGASLFYGSSAGSIKRSLDKLLAEGAVEVTRQEPGARGRREYGLTSLGRQKFATWMQGEVQGNFDVTGVARIYFLGLVPPADRPPIIARLRECITAELERLESVERQISGQEVPDTYRDVGRFSQAALHYGLSSTRHTYDWLTAFEAEVMKHDETK</sequence>
<dbReference type="AlphaFoldDB" id="A0A448MUJ8"/>
<dbReference type="EMBL" id="LR134406">
    <property type="protein sequence ID" value="VEH68789.1"/>
    <property type="molecule type" value="Genomic_DNA"/>
</dbReference>
<gene>
    <name evidence="2" type="ORF">NCTC12967_00049</name>
</gene>
<organism evidence="2 3">
    <name type="scientific">Arachnia propionica</name>
    <dbReference type="NCBI Taxonomy" id="1750"/>
    <lineage>
        <taxon>Bacteria</taxon>
        <taxon>Bacillati</taxon>
        <taxon>Actinomycetota</taxon>
        <taxon>Actinomycetes</taxon>
        <taxon>Propionibacteriales</taxon>
        <taxon>Propionibacteriaceae</taxon>
        <taxon>Arachnia</taxon>
    </lineage>
</organism>
<evidence type="ECO:0000313" key="2">
    <source>
        <dbReference type="EMBL" id="VEH68789.1"/>
    </source>
</evidence>
<name>A0A448MUJ8_9ACTN</name>
<dbReference type="Gene3D" id="1.10.10.10">
    <property type="entry name" value="Winged helix-like DNA-binding domain superfamily/Winged helix DNA-binding domain"/>
    <property type="match status" value="1"/>
</dbReference>
<dbReference type="InterPro" id="IPR036388">
    <property type="entry name" value="WH-like_DNA-bd_sf"/>
</dbReference>
<dbReference type="SUPFAM" id="SSF46785">
    <property type="entry name" value="Winged helix' DNA-binding domain"/>
    <property type="match status" value="1"/>
</dbReference>
<dbReference type="InterPro" id="IPR018309">
    <property type="entry name" value="Tscrpt_reg_PadR_C"/>
</dbReference>
<reference evidence="2 3" key="1">
    <citation type="submission" date="2018-12" db="EMBL/GenBank/DDBJ databases">
        <authorList>
            <consortium name="Pathogen Informatics"/>
        </authorList>
    </citation>
    <scope>NUCLEOTIDE SEQUENCE [LARGE SCALE GENOMIC DNA]</scope>
    <source>
        <strain evidence="2 3">NCTC12967</strain>
    </source>
</reference>
<dbReference type="Proteomes" id="UP000273044">
    <property type="component" value="Chromosome"/>
</dbReference>
<dbReference type="PANTHER" id="PTHR43252:SF2">
    <property type="entry name" value="TRANSCRIPTION REGULATOR, PADR-LIKE FAMILY"/>
    <property type="match status" value="1"/>
</dbReference>